<proteinExistence type="predicted"/>
<accession>A0A1I3GS94</accession>
<evidence type="ECO:0000313" key="2">
    <source>
        <dbReference type="Proteomes" id="UP000183018"/>
    </source>
</evidence>
<reference evidence="2" key="1">
    <citation type="submission" date="2016-10" db="EMBL/GenBank/DDBJ databases">
        <authorList>
            <person name="Varghese N."/>
            <person name="Submissions S."/>
        </authorList>
    </citation>
    <scope>NUCLEOTIDE SEQUENCE [LARGE SCALE GENOMIC DNA]</scope>
    <source>
        <strain evidence="2">LMG 22563</strain>
    </source>
</reference>
<dbReference type="AlphaFoldDB" id="A0A1I3GS94"/>
<sequence length="45" mass="5452">MSYWISKILKKVMMSWWVIKHNKNLQKDVWFRGSIVRSLSLTIAQ</sequence>
<organism evidence="1 2">
    <name type="scientific">Phytopseudomonas argentinensis</name>
    <dbReference type="NCBI Taxonomy" id="289370"/>
    <lineage>
        <taxon>Bacteria</taxon>
        <taxon>Pseudomonadati</taxon>
        <taxon>Pseudomonadota</taxon>
        <taxon>Gammaproteobacteria</taxon>
        <taxon>Pseudomonadales</taxon>
        <taxon>Pseudomonadaceae</taxon>
        <taxon>Phytopseudomonas</taxon>
    </lineage>
</organism>
<gene>
    <name evidence="1" type="ORF">SAMN05216602_0326</name>
</gene>
<dbReference type="Proteomes" id="UP000183018">
    <property type="component" value="Unassembled WGS sequence"/>
</dbReference>
<protein>
    <submittedName>
        <fullName evidence="1">Uncharacterized protein</fullName>
    </submittedName>
</protein>
<evidence type="ECO:0000313" key="1">
    <source>
        <dbReference type="EMBL" id="SFI26415.1"/>
    </source>
</evidence>
<name>A0A1I3GS94_9GAMM</name>
<dbReference type="EMBL" id="FORC01000001">
    <property type="protein sequence ID" value="SFI26415.1"/>
    <property type="molecule type" value="Genomic_DNA"/>
</dbReference>
<keyword evidence="2" id="KW-1185">Reference proteome</keyword>